<name>A0A1F5SFU2_9BACT</name>
<reference evidence="8 9" key="1">
    <citation type="journal article" date="2016" name="Nat. Commun.">
        <title>Thousands of microbial genomes shed light on interconnected biogeochemical processes in an aquifer system.</title>
        <authorList>
            <person name="Anantharaman K."/>
            <person name="Brown C.T."/>
            <person name="Hug L.A."/>
            <person name="Sharon I."/>
            <person name="Castelle C.J."/>
            <person name="Probst A.J."/>
            <person name="Thomas B.C."/>
            <person name="Singh A."/>
            <person name="Wilkins M.J."/>
            <person name="Karaoz U."/>
            <person name="Brodie E.L."/>
            <person name="Williams K.H."/>
            <person name="Hubbard S.S."/>
            <person name="Banfield J.F."/>
        </authorList>
    </citation>
    <scope>NUCLEOTIDE SEQUENCE [LARGE SCALE GENOMIC DNA]</scope>
</reference>
<sequence>MPKPIKLQIVIRVLQEKGFFFVSQKGSHAKFKKDGKPTRVVIVKMSKKEIPFGTFRSILFLSGLKEGDFIGKK</sequence>
<proteinExistence type="inferred from homology"/>
<keyword evidence="5" id="KW-0378">Hydrolase</keyword>
<evidence type="ECO:0000256" key="7">
    <source>
        <dbReference type="ARBA" id="ARBA00023016"/>
    </source>
</evidence>
<evidence type="ECO:0000256" key="1">
    <source>
        <dbReference type="ARBA" id="ARBA00006620"/>
    </source>
</evidence>
<dbReference type="Pfam" id="PF07927">
    <property type="entry name" value="HicA_toxin"/>
    <property type="match status" value="1"/>
</dbReference>
<evidence type="ECO:0000313" key="9">
    <source>
        <dbReference type="Proteomes" id="UP000178367"/>
    </source>
</evidence>
<protein>
    <recommendedName>
        <fullName evidence="10">Addiction module toxin, HicA family</fullName>
    </recommendedName>
</protein>
<dbReference type="GO" id="GO:0003729">
    <property type="term" value="F:mRNA binding"/>
    <property type="evidence" value="ECO:0007669"/>
    <property type="project" value="InterPro"/>
</dbReference>
<evidence type="ECO:0000256" key="3">
    <source>
        <dbReference type="ARBA" id="ARBA00022722"/>
    </source>
</evidence>
<evidence type="ECO:0000256" key="5">
    <source>
        <dbReference type="ARBA" id="ARBA00022801"/>
    </source>
</evidence>
<dbReference type="AlphaFoldDB" id="A0A1F5SFU2"/>
<organism evidence="8 9">
    <name type="scientific">Candidatus Falkowbacteria bacterium RIFOXYA2_FULL_47_19</name>
    <dbReference type="NCBI Taxonomy" id="1797994"/>
    <lineage>
        <taxon>Bacteria</taxon>
        <taxon>Candidatus Falkowiibacteriota</taxon>
    </lineage>
</organism>
<dbReference type="Gene3D" id="3.30.920.30">
    <property type="entry name" value="Hypothetical protein"/>
    <property type="match status" value="1"/>
</dbReference>
<evidence type="ECO:0000256" key="6">
    <source>
        <dbReference type="ARBA" id="ARBA00022884"/>
    </source>
</evidence>
<dbReference type="GO" id="GO:0004519">
    <property type="term" value="F:endonuclease activity"/>
    <property type="evidence" value="ECO:0007669"/>
    <property type="project" value="UniProtKB-KW"/>
</dbReference>
<comment type="caution">
    <text evidence="8">The sequence shown here is derived from an EMBL/GenBank/DDBJ whole genome shotgun (WGS) entry which is preliminary data.</text>
</comment>
<dbReference type="Proteomes" id="UP000178367">
    <property type="component" value="Unassembled WGS sequence"/>
</dbReference>
<dbReference type="GO" id="GO:0016787">
    <property type="term" value="F:hydrolase activity"/>
    <property type="evidence" value="ECO:0007669"/>
    <property type="project" value="UniProtKB-KW"/>
</dbReference>
<accession>A0A1F5SFU2</accession>
<comment type="similarity">
    <text evidence="1">Belongs to the HicA mRNA interferase family.</text>
</comment>
<gene>
    <name evidence="8" type="ORF">A2227_07505</name>
</gene>
<keyword evidence="3" id="KW-0540">Nuclease</keyword>
<keyword evidence="7" id="KW-0346">Stress response</keyword>
<dbReference type="InterPro" id="IPR012933">
    <property type="entry name" value="HicA_mRNA_interferase"/>
</dbReference>
<dbReference type="STRING" id="1797994.A2227_07505"/>
<evidence type="ECO:0000313" key="8">
    <source>
        <dbReference type="EMBL" id="OGF25161.1"/>
    </source>
</evidence>
<dbReference type="SUPFAM" id="SSF54786">
    <property type="entry name" value="YcfA/nrd intein domain"/>
    <property type="match status" value="1"/>
</dbReference>
<evidence type="ECO:0008006" key="10">
    <source>
        <dbReference type="Google" id="ProtNLM"/>
    </source>
</evidence>
<keyword evidence="2" id="KW-1277">Toxin-antitoxin system</keyword>
<evidence type="ECO:0000256" key="2">
    <source>
        <dbReference type="ARBA" id="ARBA00022649"/>
    </source>
</evidence>
<keyword evidence="6" id="KW-0694">RNA-binding</keyword>
<dbReference type="InterPro" id="IPR038570">
    <property type="entry name" value="HicA_sf"/>
</dbReference>
<evidence type="ECO:0000256" key="4">
    <source>
        <dbReference type="ARBA" id="ARBA00022759"/>
    </source>
</evidence>
<dbReference type="EMBL" id="MFGB01000023">
    <property type="protein sequence ID" value="OGF25161.1"/>
    <property type="molecule type" value="Genomic_DNA"/>
</dbReference>
<keyword evidence="4" id="KW-0255">Endonuclease</keyword>